<organism evidence="8 9">
    <name type="scientific">candidate division WWE3 bacterium</name>
    <dbReference type="NCBI Taxonomy" id="2053526"/>
    <lineage>
        <taxon>Bacteria</taxon>
        <taxon>Katanobacteria</taxon>
    </lineage>
</organism>
<name>A0A7X9DKU8_UNCKA</name>
<evidence type="ECO:0000313" key="8">
    <source>
        <dbReference type="EMBL" id="NMB70247.1"/>
    </source>
</evidence>
<dbReference type="Proteomes" id="UP000526033">
    <property type="component" value="Unassembled WGS sequence"/>
</dbReference>
<keyword evidence="2" id="KW-1003">Cell membrane</keyword>
<evidence type="ECO:0000256" key="5">
    <source>
        <dbReference type="ARBA" id="ARBA00023136"/>
    </source>
</evidence>
<gene>
    <name evidence="8" type="ORF">GYA27_03550</name>
</gene>
<evidence type="ECO:0000256" key="3">
    <source>
        <dbReference type="ARBA" id="ARBA00022692"/>
    </source>
</evidence>
<keyword evidence="4 6" id="KW-1133">Transmembrane helix</keyword>
<comment type="caution">
    <text evidence="8">The sequence shown here is derived from an EMBL/GenBank/DDBJ whole genome shotgun (WGS) entry which is preliminary data.</text>
</comment>
<evidence type="ECO:0000256" key="4">
    <source>
        <dbReference type="ARBA" id="ARBA00022989"/>
    </source>
</evidence>
<feature type="transmembrane region" description="Helical" evidence="6">
    <location>
        <begin position="176"/>
        <end position="201"/>
    </location>
</feature>
<evidence type="ECO:0000256" key="6">
    <source>
        <dbReference type="SAM" id="Phobius"/>
    </source>
</evidence>
<dbReference type="EMBL" id="JAAZNL010000045">
    <property type="protein sequence ID" value="NMB70247.1"/>
    <property type="molecule type" value="Genomic_DNA"/>
</dbReference>
<evidence type="ECO:0000313" key="9">
    <source>
        <dbReference type="Proteomes" id="UP000526033"/>
    </source>
</evidence>
<evidence type="ECO:0000256" key="2">
    <source>
        <dbReference type="ARBA" id="ARBA00022475"/>
    </source>
</evidence>
<keyword evidence="5 6" id="KW-0472">Membrane</keyword>
<dbReference type="Pfam" id="PF02706">
    <property type="entry name" value="Wzz"/>
    <property type="match status" value="1"/>
</dbReference>
<keyword evidence="3 6" id="KW-0812">Transmembrane</keyword>
<dbReference type="InterPro" id="IPR003856">
    <property type="entry name" value="LPS_length_determ_N"/>
</dbReference>
<evidence type="ECO:0000256" key="1">
    <source>
        <dbReference type="ARBA" id="ARBA00004651"/>
    </source>
</evidence>
<protein>
    <recommendedName>
        <fullName evidence="7">Polysaccharide chain length determinant N-terminal domain-containing protein</fullName>
    </recommendedName>
</protein>
<dbReference type="GO" id="GO:0005886">
    <property type="term" value="C:plasma membrane"/>
    <property type="evidence" value="ECO:0007669"/>
    <property type="project" value="UniProtKB-SubCell"/>
</dbReference>
<feature type="domain" description="Polysaccharide chain length determinant N-terminal" evidence="7">
    <location>
        <begin position="3"/>
        <end position="91"/>
    </location>
</feature>
<dbReference type="AlphaFoldDB" id="A0A7X9DKU8"/>
<comment type="subcellular location">
    <subcellularLocation>
        <location evidence="1">Cell membrane</location>
        <topology evidence="1">Multi-pass membrane protein</topology>
    </subcellularLocation>
</comment>
<sequence length="211" mass="23589">MEFHQLIKILIKNKKSLIFTPLAGILLGSLVYFLPNGYTASGSIYVGRITDRNSHFFTYEGYYGQQTALSYTNSVLAFIQSTDLLRDTLVELGIPTTDYQIWKLKQSISVKKSGPQTPVINLSVKAKSGADAEKLWNLIFNNTDMYANRVSVQSDPSLKIYKVSENPVVRSEFKSLPLFIVAGMGLGLACLVAVTVFTEYFKENKNDKAKH</sequence>
<reference evidence="8 9" key="1">
    <citation type="journal article" date="2020" name="Biotechnol. Biofuels">
        <title>New insights from the biogas microbiome by comprehensive genome-resolved metagenomics of nearly 1600 species originating from multiple anaerobic digesters.</title>
        <authorList>
            <person name="Campanaro S."/>
            <person name="Treu L."/>
            <person name="Rodriguez-R L.M."/>
            <person name="Kovalovszki A."/>
            <person name="Ziels R.M."/>
            <person name="Maus I."/>
            <person name="Zhu X."/>
            <person name="Kougias P.G."/>
            <person name="Basile A."/>
            <person name="Luo G."/>
            <person name="Schluter A."/>
            <person name="Konstantinidis K.T."/>
            <person name="Angelidaki I."/>
        </authorList>
    </citation>
    <scope>NUCLEOTIDE SEQUENCE [LARGE SCALE GENOMIC DNA]</scope>
    <source>
        <strain evidence="8">AS27yjCOA_165</strain>
    </source>
</reference>
<feature type="transmembrane region" description="Helical" evidence="6">
    <location>
        <begin position="16"/>
        <end position="34"/>
    </location>
</feature>
<accession>A0A7X9DKU8</accession>
<evidence type="ECO:0000259" key="7">
    <source>
        <dbReference type="Pfam" id="PF02706"/>
    </source>
</evidence>
<proteinExistence type="predicted"/>